<dbReference type="Proteomes" id="UP001232536">
    <property type="component" value="Unassembled WGS sequence"/>
</dbReference>
<gene>
    <name evidence="3" type="ORF">Q6348_06165</name>
</gene>
<dbReference type="RefSeq" id="WP_304600426.1">
    <property type="nucleotide sequence ID" value="NZ_JAUQYP010000001.1"/>
</dbReference>
<proteinExistence type="predicted"/>
<keyword evidence="4" id="KW-1185">Reference proteome</keyword>
<reference evidence="3 4" key="1">
    <citation type="submission" date="2023-07" db="EMBL/GenBank/DDBJ databases">
        <title>Description of novel actinomycetes strains, isolated from tidal flat sediment.</title>
        <authorList>
            <person name="Lu C."/>
        </authorList>
    </citation>
    <scope>NUCLEOTIDE SEQUENCE [LARGE SCALE GENOMIC DNA]</scope>
    <source>
        <strain evidence="3 4">SYSU T00b441</strain>
    </source>
</reference>
<dbReference type="EMBL" id="JAUQYP010000001">
    <property type="protein sequence ID" value="MDO8106781.1"/>
    <property type="molecule type" value="Genomic_DNA"/>
</dbReference>
<name>A0ABT9DBU9_9CELL</name>
<evidence type="ECO:0000313" key="3">
    <source>
        <dbReference type="EMBL" id="MDO8106781.1"/>
    </source>
</evidence>
<accession>A0ABT9DBU9</accession>
<dbReference type="InterPro" id="IPR025159">
    <property type="entry name" value="AbiEi_N"/>
</dbReference>
<protein>
    <submittedName>
        <fullName evidence="3">Type IV toxin-antitoxin system AbiEi family antitoxin domain-containing protein</fullName>
    </submittedName>
</protein>
<evidence type="ECO:0000313" key="4">
    <source>
        <dbReference type="Proteomes" id="UP001232536"/>
    </source>
</evidence>
<evidence type="ECO:0000256" key="1">
    <source>
        <dbReference type="SAM" id="MobiDB-lite"/>
    </source>
</evidence>
<comment type="caution">
    <text evidence="3">The sequence shown here is derived from an EMBL/GenBank/DDBJ whole genome shotgun (WGS) entry which is preliminary data.</text>
</comment>
<organism evidence="3 4">
    <name type="scientific">Actinotalea lenta</name>
    <dbReference type="NCBI Taxonomy" id="3064654"/>
    <lineage>
        <taxon>Bacteria</taxon>
        <taxon>Bacillati</taxon>
        <taxon>Actinomycetota</taxon>
        <taxon>Actinomycetes</taxon>
        <taxon>Micrococcales</taxon>
        <taxon>Cellulomonadaceae</taxon>
        <taxon>Actinotalea</taxon>
    </lineage>
</organism>
<sequence length="107" mass="11009">MTIEERVRGRGGVARSGDVARTSTDRARLADAVRDGRLVRVARGIVAVPAAVPQGRALACGGSLTCVSALAVRGIPLLAEPAALHVAVPRRRGPSLGVVKHWGGDAE</sequence>
<feature type="region of interest" description="Disordered" evidence="1">
    <location>
        <begin position="1"/>
        <end position="20"/>
    </location>
</feature>
<evidence type="ECO:0000259" key="2">
    <source>
        <dbReference type="Pfam" id="PF13338"/>
    </source>
</evidence>
<feature type="domain" description="AbiEi antitoxin N-terminal" evidence="2">
    <location>
        <begin position="2"/>
        <end position="49"/>
    </location>
</feature>
<dbReference type="Pfam" id="PF13338">
    <property type="entry name" value="AbiEi_4"/>
    <property type="match status" value="1"/>
</dbReference>